<name>A0ABR3S8C8_9PLEO</name>
<keyword evidence="8" id="KW-1185">Reference proteome</keyword>
<evidence type="ECO:0000256" key="5">
    <source>
        <dbReference type="ARBA" id="ARBA00023242"/>
    </source>
</evidence>
<keyword evidence="5" id="KW-0539">Nucleus</keyword>
<dbReference type="SMART" id="SM00906">
    <property type="entry name" value="Fungal_trans"/>
    <property type="match status" value="1"/>
</dbReference>
<organism evidence="7 8">
    <name type="scientific">Paraconiothyrium brasiliense</name>
    <dbReference type="NCBI Taxonomy" id="300254"/>
    <lineage>
        <taxon>Eukaryota</taxon>
        <taxon>Fungi</taxon>
        <taxon>Dikarya</taxon>
        <taxon>Ascomycota</taxon>
        <taxon>Pezizomycotina</taxon>
        <taxon>Dothideomycetes</taxon>
        <taxon>Pleosporomycetidae</taxon>
        <taxon>Pleosporales</taxon>
        <taxon>Massarineae</taxon>
        <taxon>Didymosphaeriaceae</taxon>
        <taxon>Paraconiothyrium</taxon>
    </lineage>
</organism>
<keyword evidence="3" id="KW-0238">DNA-binding</keyword>
<protein>
    <recommendedName>
        <fullName evidence="6">Xylanolytic transcriptional activator regulatory domain-containing protein</fullName>
    </recommendedName>
</protein>
<accession>A0ABR3S8C8</accession>
<gene>
    <name evidence="7" type="ORF">SLS60_000902</name>
</gene>
<evidence type="ECO:0000313" key="7">
    <source>
        <dbReference type="EMBL" id="KAL1612673.1"/>
    </source>
</evidence>
<dbReference type="Proteomes" id="UP001521785">
    <property type="component" value="Unassembled WGS sequence"/>
</dbReference>
<dbReference type="InterPro" id="IPR051089">
    <property type="entry name" value="prtT"/>
</dbReference>
<evidence type="ECO:0000256" key="2">
    <source>
        <dbReference type="ARBA" id="ARBA00023015"/>
    </source>
</evidence>
<evidence type="ECO:0000256" key="4">
    <source>
        <dbReference type="ARBA" id="ARBA00023163"/>
    </source>
</evidence>
<dbReference type="PANTHER" id="PTHR31845">
    <property type="entry name" value="FINGER DOMAIN PROTEIN, PUTATIVE-RELATED"/>
    <property type="match status" value="1"/>
</dbReference>
<keyword evidence="4" id="KW-0804">Transcription</keyword>
<evidence type="ECO:0000256" key="1">
    <source>
        <dbReference type="ARBA" id="ARBA00004123"/>
    </source>
</evidence>
<feature type="domain" description="Xylanolytic transcriptional activator regulatory" evidence="6">
    <location>
        <begin position="12"/>
        <end position="83"/>
    </location>
</feature>
<dbReference type="InterPro" id="IPR007219">
    <property type="entry name" value="XnlR_reg_dom"/>
</dbReference>
<evidence type="ECO:0000259" key="6">
    <source>
        <dbReference type="SMART" id="SM00906"/>
    </source>
</evidence>
<evidence type="ECO:0000256" key="3">
    <source>
        <dbReference type="ARBA" id="ARBA00023125"/>
    </source>
</evidence>
<comment type="caution">
    <text evidence="7">The sequence shown here is derived from an EMBL/GenBank/DDBJ whole genome shotgun (WGS) entry which is preliminary data.</text>
</comment>
<keyword evidence="2" id="KW-0805">Transcription regulation</keyword>
<dbReference type="CDD" id="cd12148">
    <property type="entry name" value="fungal_TF_MHR"/>
    <property type="match status" value="1"/>
</dbReference>
<comment type="subcellular location">
    <subcellularLocation>
        <location evidence="1">Nucleus</location>
    </subcellularLocation>
</comment>
<evidence type="ECO:0000313" key="8">
    <source>
        <dbReference type="Proteomes" id="UP001521785"/>
    </source>
</evidence>
<sequence length="364" mass="40589">MCIGAYWLHDISWTLSGYAIRRATEANLSANYHRLLSKGGEEDLDSMRIWYVLYICDHHLSILYGRPSIVREDITISGWEKLMKVPGFAESDKRLVSQMALLTMMSNVRELFGPDTGEPVPQAFAPQLTNYSRQIDQWMGYWTTELLKLHQHIGEFPTKGVILHHHLAKLHLHSHVFRGLKGTPVPPHFQGSASAAVSAATSTVEMLLADYDIRESLVGIPHYLISMIAFACVFLLKVASQHSGQYIDDTVVYDLTTKAVQQFRATSVGKWHLVHMMAEGLEKLVASRTTKPTANHDQRILPATSQAGPAFEHSPHMTSMAASNGFYEGDPLNNGFEEDFGLGTSSFLSIQPGELDFNFPGFAL</sequence>
<dbReference type="EMBL" id="JAKJXO020000001">
    <property type="protein sequence ID" value="KAL1612673.1"/>
    <property type="molecule type" value="Genomic_DNA"/>
</dbReference>
<reference evidence="7 8" key="1">
    <citation type="submission" date="2024-02" db="EMBL/GenBank/DDBJ databases">
        <title>De novo assembly and annotation of 12 fungi associated with fruit tree decline syndrome in Ontario, Canada.</title>
        <authorList>
            <person name="Sulman M."/>
            <person name="Ellouze W."/>
            <person name="Ilyukhin E."/>
        </authorList>
    </citation>
    <scope>NUCLEOTIDE SEQUENCE [LARGE SCALE GENOMIC DNA]</scope>
    <source>
        <strain evidence="7 8">M42-189</strain>
    </source>
</reference>
<proteinExistence type="predicted"/>
<dbReference type="PANTHER" id="PTHR31845:SF17">
    <property type="entry name" value="ZN(II)2CYS6 TRANSCRIPTION FACTOR (EUROFUNG)"/>
    <property type="match status" value="1"/>
</dbReference>